<dbReference type="PRINTS" id="PR00080">
    <property type="entry name" value="SDRFAMILY"/>
</dbReference>
<dbReference type="Pfam" id="PF13561">
    <property type="entry name" value="adh_short_C2"/>
    <property type="match status" value="1"/>
</dbReference>
<dbReference type="STRING" id="1416806.CAL12_11205"/>
<name>A0A1W6YJW3_9BORD</name>
<feature type="region of interest" description="Disordered" evidence="4">
    <location>
        <begin position="1"/>
        <end position="21"/>
    </location>
</feature>
<keyword evidence="3" id="KW-0520">NAD</keyword>
<dbReference type="EMBL" id="CP021108">
    <property type="protein sequence ID" value="ARP81350.1"/>
    <property type="molecule type" value="Genomic_DNA"/>
</dbReference>
<feature type="domain" description="Ketoreductase" evidence="5">
    <location>
        <begin position="29"/>
        <end position="198"/>
    </location>
</feature>
<feature type="compositionally biased region" description="Basic residues" evidence="4">
    <location>
        <begin position="1"/>
        <end position="11"/>
    </location>
</feature>
<dbReference type="PANTHER" id="PTHR24321:SF8">
    <property type="entry name" value="ESTRADIOL 17-BETA-DEHYDROGENASE 8-RELATED"/>
    <property type="match status" value="1"/>
</dbReference>
<accession>A0A1W6YJW3</accession>
<dbReference type="SMART" id="SM00822">
    <property type="entry name" value="PKS_KR"/>
    <property type="match status" value="1"/>
</dbReference>
<evidence type="ECO:0000313" key="7">
    <source>
        <dbReference type="Proteomes" id="UP000194151"/>
    </source>
</evidence>
<dbReference type="KEGG" id="bgv:CAL12_11205"/>
<evidence type="ECO:0000313" key="6">
    <source>
        <dbReference type="EMBL" id="ARP81350.1"/>
    </source>
</evidence>
<comment type="similarity">
    <text evidence="1">Belongs to the short-chain dehydrogenases/reductases (SDR) family.</text>
</comment>
<evidence type="ECO:0000259" key="5">
    <source>
        <dbReference type="SMART" id="SM00822"/>
    </source>
</evidence>
<dbReference type="PANTHER" id="PTHR24321">
    <property type="entry name" value="DEHYDROGENASES, SHORT CHAIN"/>
    <property type="match status" value="1"/>
</dbReference>
<keyword evidence="2" id="KW-0560">Oxidoreductase</keyword>
<dbReference type="PRINTS" id="PR00081">
    <property type="entry name" value="GDHRDH"/>
</dbReference>
<dbReference type="InterPro" id="IPR002347">
    <property type="entry name" value="SDR_fam"/>
</dbReference>
<dbReference type="PROSITE" id="PS00061">
    <property type="entry name" value="ADH_SHORT"/>
    <property type="match status" value="1"/>
</dbReference>
<gene>
    <name evidence="6" type="ORF">CAL12_11205</name>
</gene>
<dbReference type="FunFam" id="3.40.50.720:FF:000084">
    <property type="entry name" value="Short-chain dehydrogenase reductase"/>
    <property type="match status" value="1"/>
</dbReference>
<evidence type="ECO:0000256" key="2">
    <source>
        <dbReference type="ARBA" id="ARBA00023002"/>
    </source>
</evidence>
<keyword evidence="7" id="KW-1185">Reference proteome</keyword>
<dbReference type="SUPFAM" id="SSF51735">
    <property type="entry name" value="NAD(P)-binding Rossmann-fold domains"/>
    <property type="match status" value="1"/>
</dbReference>
<dbReference type="CDD" id="cd05233">
    <property type="entry name" value="SDR_c"/>
    <property type="match status" value="1"/>
</dbReference>
<dbReference type="InterPro" id="IPR020904">
    <property type="entry name" value="Sc_DH/Rdtase_CS"/>
</dbReference>
<sequence>MRRGRRRRLSRFRPAEKQGGCGGRDMTVRSIFVVGGASGIGLETARYFLEHGDAVTIVDVDAEKVSQAEAALARSGGRVSGVPADVRERDSLGAAFAHGAARHGGIDALVFTAGVLLPATLADMTDEVYDLTFDVNARGFWRCAQAALPHFPDTGGAIVAISSSAGLRPKAGNGAYAASKVALQFLARTLALEVAHRQIRVNCICPSMLKTPMTEKFIAGSAQGGFHLTATTPLGRLCTEADIARTIAFLCSEDASFITGATIAVDGGSTAGMAMAR</sequence>
<dbReference type="Gene3D" id="3.40.50.720">
    <property type="entry name" value="NAD(P)-binding Rossmann-like Domain"/>
    <property type="match status" value="1"/>
</dbReference>
<dbReference type="InterPro" id="IPR057326">
    <property type="entry name" value="KR_dom"/>
</dbReference>
<dbReference type="InterPro" id="IPR036291">
    <property type="entry name" value="NAD(P)-bd_dom_sf"/>
</dbReference>
<evidence type="ECO:0000256" key="3">
    <source>
        <dbReference type="ARBA" id="ARBA00023027"/>
    </source>
</evidence>
<organism evidence="6 7">
    <name type="scientific">Bordetella genomosp. 8</name>
    <dbReference type="NCBI Taxonomy" id="1416806"/>
    <lineage>
        <taxon>Bacteria</taxon>
        <taxon>Pseudomonadati</taxon>
        <taxon>Pseudomonadota</taxon>
        <taxon>Betaproteobacteria</taxon>
        <taxon>Burkholderiales</taxon>
        <taxon>Alcaligenaceae</taxon>
        <taxon>Bordetella</taxon>
    </lineage>
</organism>
<dbReference type="GO" id="GO:0016491">
    <property type="term" value="F:oxidoreductase activity"/>
    <property type="evidence" value="ECO:0007669"/>
    <property type="project" value="UniProtKB-KW"/>
</dbReference>
<evidence type="ECO:0000256" key="1">
    <source>
        <dbReference type="ARBA" id="ARBA00006484"/>
    </source>
</evidence>
<dbReference type="AlphaFoldDB" id="A0A1W6YJW3"/>
<proteinExistence type="inferred from homology"/>
<dbReference type="Proteomes" id="UP000194151">
    <property type="component" value="Chromosome"/>
</dbReference>
<protein>
    <recommendedName>
        <fullName evidence="5">Ketoreductase domain-containing protein</fullName>
    </recommendedName>
</protein>
<reference evidence="6 7" key="1">
    <citation type="submission" date="2017-05" db="EMBL/GenBank/DDBJ databases">
        <title>Complete and WGS of Bordetella genogroups.</title>
        <authorList>
            <person name="Spilker T."/>
            <person name="LiPuma J."/>
        </authorList>
    </citation>
    <scope>NUCLEOTIDE SEQUENCE [LARGE SCALE GENOMIC DNA]</scope>
    <source>
        <strain evidence="6 7">AU19157</strain>
    </source>
</reference>
<evidence type="ECO:0000256" key="4">
    <source>
        <dbReference type="SAM" id="MobiDB-lite"/>
    </source>
</evidence>